<sequence>MKNFVTTKWLGEHLKDDNLVIVDCRGDLLDKEYGRNAYKKSHIEGALFVNLSTDLSSTPGEHGGRDPLPEVDEFKNTVENLGIDDDTVVVAYDDYKIADAARFCWMLRYYMGHKFNYVLDGGIDKWVNDGNNLSKDIVKSSKKGTFQSNVNKDMRVDMNYVNRIKYDDKWMIIDSRTPIRYRGENEPIDKIAGHIPGAVNYYWKENLNQDNTIKDIGYLKEKFKDAYGKKEVIVYCGSGIDGTFNFLLLDEIGIRAKLYSGSWSDWITYRENNIEKTIME</sequence>
<dbReference type="PANTHER" id="PTHR11364">
    <property type="entry name" value="THIOSULFATE SULFERTANSFERASE"/>
    <property type="match status" value="1"/>
</dbReference>
<keyword evidence="5" id="KW-1185">Reference proteome</keyword>
<dbReference type="PROSITE" id="PS50206">
    <property type="entry name" value="RHODANESE_3"/>
    <property type="match status" value="2"/>
</dbReference>
<dbReference type="InterPro" id="IPR036873">
    <property type="entry name" value="Rhodanese-like_dom_sf"/>
</dbReference>
<dbReference type="SMART" id="SM00450">
    <property type="entry name" value="RHOD"/>
    <property type="match status" value="2"/>
</dbReference>
<comment type="caution">
    <text evidence="4">The sequence shown here is derived from an EMBL/GenBank/DDBJ whole genome shotgun (WGS) entry which is preliminary data.</text>
</comment>
<dbReference type="SUPFAM" id="SSF52821">
    <property type="entry name" value="Rhodanese/Cell cycle control phosphatase"/>
    <property type="match status" value="2"/>
</dbReference>
<dbReference type="CDD" id="cd01449">
    <property type="entry name" value="TST_Repeat_2"/>
    <property type="match status" value="1"/>
</dbReference>
<dbReference type="CDD" id="cd01448">
    <property type="entry name" value="TST_Repeat_1"/>
    <property type="match status" value="1"/>
</dbReference>
<dbReference type="RefSeq" id="WP_229981587.1">
    <property type="nucleotide sequence ID" value="NZ_JAJJPB010000015.1"/>
</dbReference>
<keyword evidence="1" id="KW-0808">Transferase</keyword>
<protein>
    <submittedName>
        <fullName evidence="4">Sulfurtransferase</fullName>
    </submittedName>
</protein>
<evidence type="ECO:0000256" key="2">
    <source>
        <dbReference type="ARBA" id="ARBA00022737"/>
    </source>
</evidence>
<dbReference type="Proteomes" id="UP001165422">
    <property type="component" value="Unassembled WGS sequence"/>
</dbReference>
<dbReference type="Pfam" id="PF00581">
    <property type="entry name" value="Rhodanese"/>
    <property type="match status" value="2"/>
</dbReference>
<accession>A0ABS8N8R1</accession>
<dbReference type="EMBL" id="JAJJPB010000015">
    <property type="protein sequence ID" value="MCC9295544.1"/>
    <property type="molecule type" value="Genomic_DNA"/>
</dbReference>
<evidence type="ECO:0000313" key="4">
    <source>
        <dbReference type="EMBL" id="MCC9295544.1"/>
    </source>
</evidence>
<name>A0ABS8N8R1_9CLOT</name>
<keyword evidence="2" id="KW-0677">Repeat</keyword>
<feature type="domain" description="Rhodanese" evidence="3">
    <location>
        <begin position="166"/>
        <end position="275"/>
    </location>
</feature>
<dbReference type="InterPro" id="IPR001763">
    <property type="entry name" value="Rhodanese-like_dom"/>
</dbReference>
<feature type="domain" description="Rhodanese" evidence="3">
    <location>
        <begin position="15"/>
        <end position="135"/>
    </location>
</feature>
<evidence type="ECO:0000259" key="3">
    <source>
        <dbReference type="PROSITE" id="PS50206"/>
    </source>
</evidence>
<evidence type="ECO:0000313" key="5">
    <source>
        <dbReference type="Proteomes" id="UP001165422"/>
    </source>
</evidence>
<dbReference type="InterPro" id="IPR045078">
    <property type="entry name" value="TST/MPST-like"/>
</dbReference>
<dbReference type="Gene3D" id="3.40.250.10">
    <property type="entry name" value="Rhodanese-like domain"/>
    <property type="match status" value="2"/>
</dbReference>
<reference evidence="4" key="1">
    <citation type="submission" date="2021-11" db="EMBL/GenBank/DDBJ databases">
        <authorList>
            <person name="Qingchun L."/>
            <person name="Dong Z."/>
            <person name="Zongwei Q."/>
            <person name="Jia Z."/>
            <person name="Duotao L."/>
        </authorList>
    </citation>
    <scope>NUCLEOTIDE SEQUENCE</scope>
    <source>
        <strain evidence="4">WLY-B-L2</strain>
    </source>
</reference>
<gene>
    <name evidence="4" type="ORF">LN736_11815</name>
</gene>
<evidence type="ECO:0000256" key="1">
    <source>
        <dbReference type="ARBA" id="ARBA00022679"/>
    </source>
</evidence>
<dbReference type="PANTHER" id="PTHR11364:SF27">
    <property type="entry name" value="SULFURTRANSFERASE"/>
    <property type="match status" value="1"/>
</dbReference>
<proteinExistence type="predicted"/>
<organism evidence="4 5">
    <name type="scientific">Clostridium aromativorans</name>
    <dbReference type="NCBI Taxonomy" id="2836848"/>
    <lineage>
        <taxon>Bacteria</taxon>
        <taxon>Bacillati</taxon>
        <taxon>Bacillota</taxon>
        <taxon>Clostridia</taxon>
        <taxon>Eubacteriales</taxon>
        <taxon>Clostridiaceae</taxon>
        <taxon>Clostridium</taxon>
    </lineage>
</organism>